<proteinExistence type="predicted"/>
<dbReference type="AlphaFoldDB" id="A0A3P1V2X9"/>
<gene>
    <name evidence="1" type="ORF">EII27_01710</name>
</gene>
<name>A0A3P1V2X9_9FUSO</name>
<accession>A0A3P1V2X9</accession>
<reference evidence="1 2" key="1">
    <citation type="submission" date="2018-11" db="EMBL/GenBank/DDBJ databases">
        <title>Genomes From Bacteria Associated with the Canine Oral Cavity: a Test Case for Automated Genome-Based Taxonomic Assignment.</title>
        <authorList>
            <person name="Coil D.A."/>
            <person name="Jospin G."/>
            <person name="Darling A.E."/>
            <person name="Wallis C."/>
            <person name="Davis I.J."/>
            <person name="Harris S."/>
            <person name="Eisen J.A."/>
            <person name="Holcombe L.J."/>
            <person name="O'Flynn C."/>
        </authorList>
    </citation>
    <scope>NUCLEOTIDE SEQUENCE [LARGE SCALE GENOMIC DNA]</scope>
    <source>
        <strain evidence="1 2">OH4460_COT-188</strain>
    </source>
</reference>
<evidence type="ECO:0000313" key="1">
    <source>
        <dbReference type="EMBL" id="RRD28534.1"/>
    </source>
</evidence>
<comment type="caution">
    <text evidence="1">The sequence shown here is derived from an EMBL/GenBank/DDBJ whole genome shotgun (WGS) entry which is preliminary data.</text>
</comment>
<dbReference type="Proteomes" id="UP000281534">
    <property type="component" value="Unassembled WGS sequence"/>
</dbReference>
<sequence length="43" mass="5041">MGSWNDSPPCYAYDKGLEDEYKNLSSELLKQIRLALLYSVNEW</sequence>
<protein>
    <submittedName>
        <fullName evidence="1">Uncharacterized protein</fullName>
    </submittedName>
</protein>
<evidence type="ECO:0000313" key="2">
    <source>
        <dbReference type="Proteomes" id="UP000281534"/>
    </source>
</evidence>
<dbReference type="EMBL" id="RQYY01000002">
    <property type="protein sequence ID" value="RRD28534.1"/>
    <property type="molecule type" value="Genomic_DNA"/>
</dbReference>
<organism evidence="1 2">
    <name type="scientific">Fusobacterium canifelinum</name>
    <dbReference type="NCBI Taxonomy" id="285729"/>
    <lineage>
        <taxon>Bacteria</taxon>
        <taxon>Fusobacteriati</taxon>
        <taxon>Fusobacteriota</taxon>
        <taxon>Fusobacteriia</taxon>
        <taxon>Fusobacteriales</taxon>
        <taxon>Fusobacteriaceae</taxon>
        <taxon>Fusobacterium</taxon>
    </lineage>
</organism>